<organism evidence="6 7">
    <name type="scientific">Brassica napus</name>
    <name type="common">Rape</name>
    <dbReference type="NCBI Taxonomy" id="3708"/>
    <lineage>
        <taxon>Eukaryota</taxon>
        <taxon>Viridiplantae</taxon>
        <taxon>Streptophyta</taxon>
        <taxon>Embryophyta</taxon>
        <taxon>Tracheophyta</taxon>
        <taxon>Spermatophyta</taxon>
        <taxon>Magnoliopsida</taxon>
        <taxon>eudicotyledons</taxon>
        <taxon>Gunneridae</taxon>
        <taxon>Pentapetalae</taxon>
        <taxon>rosids</taxon>
        <taxon>malvids</taxon>
        <taxon>Brassicales</taxon>
        <taxon>Brassicaceae</taxon>
        <taxon>Brassiceae</taxon>
        <taxon>Brassica</taxon>
    </lineage>
</organism>
<dbReference type="Gene3D" id="2.40.50.140">
    <property type="entry name" value="Nucleic acid-binding proteins"/>
    <property type="match status" value="1"/>
</dbReference>
<keyword evidence="2" id="KW-0633">Potassium transport</keyword>
<keyword evidence="1" id="KW-0813">Transport</keyword>
<dbReference type="PANTHER" id="PTHR10110:SF179">
    <property type="entry name" value="SODIUM_HYDROGEN EXCHANGER 4"/>
    <property type="match status" value="1"/>
</dbReference>
<feature type="transmembrane region" description="Helical" evidence="5">
    <location>
        <begin position="29"/>
        <end position="58"/>
    </location>
</feature>
<protein>
    <recommendedName>
        <fullName evidence="8">Replication factor A C-terminal domain-containing protein</fullName>
    </recommendedName>
</protein>
<dbReference type="Proteomes" id="UP000824890">
    <property type="component" value="Unassembled WGS sequence"/>
</dbReference>
<gene>
    <name evidence="6" type="ORF">HID58_091524</name>
</gene>
<reference evidence="6 7" key="1">
    <citation type="submission" date="2021-05" db="EMBL/GenBank/DDBJ databases">
        <title>Genome Assembly of Synthetic Allotetraploid Brassica napus Reveals Homoeologous Exchanges between Subgenomes.</title>
        <authorList>
            <person name="Davis J.T."/>
        </authorList>
    </citation>
    <scope>NUCLEOTIDE SEQUENCE [LARGE SCALE GENOMIC DNA]</scope>
    <source>
        <strain evidence="7">cv. Da-Ae</strain>
        <tissue evidence="6">Seedling</tissue>
    </source>
</reference>
<comment type="caution">
    <text evidence="6">The sequence shown here is derived from an EMBL/GenBank/DDBJ whole genome shotgun (WGS) entry which is preliminary data.</text>
</comment>
<dbReference type="InterPro" id="IPR018422">
    <property type="entry name" value="Cation/H_exchanger_CPA1"/>
</dbReference>
<proteinExistence type="predicted"/>
<evidence type="ECO:0000313" key="6">
    <source>
        <dbReference type="EMBL" id="KAH0849138.1"/>
    </source>
</evidence>
<accession>A0ABQ7X017</accession>
<sequence length="383" mass="42936">MKTSETKSPFRSPPIHSIDLFASHINSNLFYSFLTILSFGVIGVFISTTIILFGTWWLSSKLGFKGLTARDYLDGFESECFLFLIQPSEAYSHQVILFALYRFLIFEKSISVLRFLLLKLVCLQDFTISMLTLHILHQDETPLLYSLVLGEGVVNDATSVVHFNVVQKIHVESIYELCSSPKLDRSLSFSVVTAIQKDEGWCYIGCFGWSKKLVREESFFTCVACNKLMLWLNSGKYRVILFVLDDTGTSAFLGFDTKVTKLTGIEASEAAHIVVDTDLPRSLADIVGSTYTFQLRLKDFNFTANHQTFTISLIFPARELAPMPTFAEGVQVPEADTPGSYARLANTCKVAEQATTSDVSLPGRLAAAKEQVILERIPRRKHV</sequence>
<dbReference type="SUPFAM" id="SSF50249">
    <property type="entry name" value="Nucleic acid-binding proteins"/>
    <property type="match status" value="1"/>
</dbReference>
<evidence type="ECO:0000256" key="4">
    <source>
        <dbReference type="ARBA" id="ARBA00023065"/>
    </source>
</evidence>
<evidence type="ECO:0000256" key="3">
    <source>
        <dbReference type="ARBA" id="ARBA00022958"/>
    </source>
</evidence>
<evidence type="ECO:0000256" key="5">
    <source>
        <dbReference type="SAM" id="Phobius"/>
    </source>
</evidence>
<dbReference type="PANTHER" id="PTHR10110">
    <property type="entry name" value="SODIUM/HYDROGEN EXCHANGER"/>
    <property type="match status" value="1"/>
</dbReference>
<dbReference type="InterPro" id="IPR012340">
    <property type="entry name" value="NA-bd_OB-fold"/>
</dbReference>
<evidence type="ECO:0008006" key="8">
    <source>
        <dbReference type="Google" id="ProtNLM"/>
    </source>
</evidence>
<keyword evidence="5" id="KW-1133">Transmembrane helix</keyword>
<evidence type="ECO:0000256" key="1">
    <source>
        <dbReference type="ARBA" id="ARBA00022448"/>
    </source>
</evidence>
<keyword evidence="7" id="KW-1185">Reference proteome</keyword>
<dbReference type="EMBL" id="JAGKQM010002625">
    <property type="protein sequence ID" value="KAH0849138.1"/>
    <property type="molecule type" value="Genomic_DNA"/>
</dbReference>
<name>A0ABQ7X017_BRANA</name>
<evidence type="ECO:0000313" key="7">
    <source>
        <dbReference type="Proteomes" id="UP000824890"/>
    </source>
</evidence>
<keyword evidence="4" id="KW-0406">Ion transport</keyword>
<keyword evidence="5" id="KW-0472">Membrane</keyword>
<evidence type="ECO:0000256" key="2">
    <source>
        <dbReference type="ARBA" id="ARBA00022538"/>
    </source>
</evidence>
<keyword evidence="5" id="KW-0812">Transmembrane</keyword>
<keyword evidence="3" id="KW-0630">Potassium</keyword>